<name>A0ABW2GVG7_9ACTN</name>
<feature type="domain" description="HTH araC/xylS-type" evidence="5">
    <location>
        <begin position="17"/>
        <end position="115"/>
    </location>
</feature>
<dbReference type="Gene3D" id="1.10.10.60">
    <property type="entry name" value="Homeodomain-like"/>
    <property type="match status" value="2"/>
</dbReference>
<keyword evidence="7" id="KW-1185">Reference proteome</keyword>
<dbReference type="PANTHER" id="PTHR46796">
    <property type="entry name" value="HTH-TYPE TRANSCRIPTIONAL ACTIVATOR RHAS-RELATED"/>
    <property type="match status" value="1"/>
</dbReference>
<evidence type="ECO:0000256" key="1">
    <source>
        <dbReference type="ARBA" id="ARBA00023015"/>
    </source>
</evidence>
<dbReference type="PROSITE" id="PS01124">
    <property type="entry name" value="HTH_ARAC_FAMILY_2"/>
    <property type="match status" value="1"/>
</dbReference>
<protein>
    <submittedName>
        <fullName evidence="6">Helix-turn-helix transcriptional regulator</fullName>
    </submittedName>
</protein>
<gene>
    <name evidence="6" type="ORF">ACFQO7_15540</name>
</gene>
<dbReference type="InterPro" id="IPR018062">
    <property type="entry name" value="HTH_AraC-typ_CS"/>
</dbReference>
<dbReference type="EMBL" id="JBHTAC010000013">
    <property type="protein sequence ID" value="MFC7243882.1"/>
    <property type="molecule type" value="Genomic_DNA"/>
</dbReference>
<evidence type="ECO:0000256" key="4">
    <source>
        <dbReference type="SAM" id="MobiDB-lite"/>
    </source>
</evidence>
<keyword evidence="1" id="KW-0805">Transcription regulation</keyword>
<dbReference type="Pfam" id="PF12833">
    <property type="entry name" value="HTH_18"/>
    <property type="match status" value="1"/>
</dbReference>
<organism evidence="6 7">
    <name type="scientific">Catellatospora aurea</name>
    <dbReference type="NCBI Taxonomy" id="1337874"/>
    <lineage>
        <taxon>Bacteria</taxon>
        <taxon>Bacillati</taxon>
        <taxon>Actinomycetota</taxon>
        <taxon>Actinomycetes</taxon>
        <taxon>Micromonosporales</taxon>
        <taxon>Micromonosporaceae</taxon>
        <taxon>Catellatospora</taxon>
    </lineage>
</organism>
<evidence type="ECO:0000256" key="3">
    <source>
        <dbReference type="ARBA" id="ARBA00023163"/>
    </source>
</evidence>
<keyword evidence="2" id="KW-0238">DNA-binding</keyword>
<reference evidence="7" key="1">
    <citation type="journal article" date="2019" name="Int. J. Syst. Evol. Microbiol.">
        <title>The Global Catalogue of Microorganisms (GCM) 10K type strain sequencing project: providing services to taxonomists for standard genome sequencing and annotation.</title>
        <authorList>
            <consortium name="The Broad Institute Genomics Platform"/>
            <consortium name="The Broad Institute Genome Sequencing Center for Infectious Disease"/>
            <person name="Wu L."/>
            <person name="Ma J."/>
        </authorList>
    </citation>
    <scope>NUCLEOTIDE SEQUENCE [LARGE SCALE GENOMIC DNA]</scope>
    <source>
        <strain evidence="7">CGMCC 1.9106</strain>
    </source>
</reference>
<dbReference type="RefSeq" id="WP_376806986.1">
    <property type="nucleotide sequence ID" value="NZ_JBHTAC010000013.1"/>
</dbReference>
<dbReference type="SMART" id="SM00342">
    <property type="entry name" value="HTH_ARAC"/>
    <property type="match status" value="1"/>
</dbReference>
<dbReference type="InterPro" id="IPR018060">
    <property type="entry name" value="HTH_AraC"/>
</dbReference>
<dbReference type="PROSITE" id="PS00041">
    <property type="entry name" value="HTH_ARAC_FAMILY_1"/>
    <property type="match status" value="1"/>
</dbReference>
<feature type="region of interest" description="Disordered" evidence="4">
    <location>
        <begin position="140"/>
        <end position="163"/>
    </location>
</feature>
<dbReference type="SUPFAM" id="SSF46689">
    <property type="entry name" value="Homeodomain-like"/>
    <property type="match status" value="2"/>
</dbReference>
<evidence type="ECO:0000313" key="7">
    <source>
        <dbReference type="Proteomes" id="UP001596392"/>
    </source>
</evidence>
<accession>A0ABW2GVG7</accession>
<keyword evidence="3" id="KW-0804">Transcription</keyword>
<evidence type="ECO:0000313" key="6">
    <source>
        <dbReference type="EMBL" id="MFC7243882.1"/>
    </source>
</evidence>
<dbReference type="InterPro" id="IPR009057">
    <property type="entry name" value="Homeodomain-like_sf"/>
</dbReference>
<proteinExistence type="predicted"/>
<sequence length="163" mass="18392">MARLNRPVAVELLPHLRRARDHIDRHYAEALDLDRLARVAGVSKFYFVRCFEATYGETPIRYLTRRRIERAQDLLRLANLTVTEVCMIVGFASLGSFSTRFTALTGQTPTGYRDRWAARGQPHVPGCYLFMRGVFDLGGTTGHPNRNPPDSAISEKPQLSAES</sequence>
<dbReference type="Proteomes" id="UP001596392">
    <property type="component" value="Unassembled WGS sequence"/>
</dbReference>
<dbReference type="InterPro" id="IPR050204">
    <property type="entry name" value="AraC_XylS_family_regulators"/>
</dbReference>
<evidence type="ECO:0000259" key="5">
    <source>
        <dbReference type="PROSITE" id="PS01124"/>
    </source>
</evidence>
<comment type="caution">
    <text evidence="6">The sequence shown here is derived from an EMBL/GenBank/DDBJ whole genome shotgun (WGS) entry which is preliminary data.</text>
</comment>
<evidence type="ECO:0000256" key="2">
    <source>
        <dbReference type="ARBA" id="ARBA00023125"/>
    </source>
</evidence>